<keyword evidence="2" id="KW-1185">Reference proteome</keyword>
<dbReference type="EMBL" id="CAMGYJ010000009">
    <property type="protein sequence ID" value="CAI0502220.1"/>
    <property type="molecule type" value="Genomic_DNA"/>
</dbReference>
<name>A0AAV0Q459_9ROSI</name>
<organism evidence="1 2">
    <name type="scientific">Linum tenue</name>
    <dbReference type="NCBI Taxonomy" id="586396"/>
    <lineage>
        <taxon>Eukaryota</taxon>
        <taxon>Viridiplantae</taxon>
        <taxon>Streptophyta</taxon>
        <taxon>Embryophyta</taxon>
        <taxon>Tracheophyta</taxon>
        <taxon>Spermatophyta</taxon>
        <taxon>Magnoliopsida</taxon>
        <taxon>eudicotyledons</taxon>
        <taxon>Gunneridae</taxon>
        <taxon>Pentapetalae</taxon>
        <taxon>rosids</taxon>
        <taxon>fabids</taxon>
        <taxon>Malpighiales</taxon>
        <taxon>Linaceae</taxon>
        <taxon>Linum</taxon>
    </lineage>
</organism>
<evidence type="ECO:0000313" key="2">
    <source>
        <dbReference type="Proteomes" id="UP001154282"/>
    </source>
</evidence>
<evidence type="ECO:0000313" key="1">
    <source>
        <dbReference type="EMBL" id="CAI0502220.1"/>
    </source>
</evidence>
<comment type="caution">
    <text evidence="1">The sequence shown here is derived from an EMBL/GenBank/DDBJ whole genome shotgun (WGS) entry which is preliminary data.</text>
</comment>
<gene>
    <name evidence="1" type="ORF">LITE_LOCUS41114</name>
</gene>
<dbReference type="Proteomes" id="UP001154282">
    <property type="component" value="Unassembled WGS sequence"/>
</dbReference>
<proteinExistence type="predicted"/>
<reference evidence="1" key="1">
    <citation type="submission" date="2022-08" db="EMBL/GenBank/DDBJ databases">
        <authorList>
            <person name="Gutierrez-Valencia J."/>
        </authorList>
    </citation>
    <scope>NUCLEOTIDE SEQUENCE</scope>
</reference>
<protein>
    <submittedName>
        <fullName evidence="1">Uncharacterized protein</fullName>
    </submittedName>
</protein>
<accession>A0AAV0Q459</accession>
<sequence>MQQQAGLFGGKMVVC</sequence>